<dbReference type="InterPro" id="IPR001647">
    <property type="entry name" value="HTH_TetR"/>
</dbReference>
<dbReference type="SUPFAM" id="SSF46689">
    <property type="entry name" value="Homeodomain-like"/>
    <property type="match status" value="1"/>
</dbReference>
<sequence>MRIALSKVNTVNIEAMITVSTSAEAYHHGNLRDALVKEGLTALEGAEAKEPSLRELARRVGVSATAVYRHFPDKQALNRALAREGSKLLGDAQKKAADRASDLPTKFALTGRAYVRFALAHPVLFRLMFTQGEPVESGDEGPDPARELLTDITCKLSATREEAERLAMQAWSIAHGIAMLMLDGRIPADDALIDRLLDTGSLFPVQGSSSEESP</sequence>
<dbReference type="PANTHER" id="PTHR30055:SF220">
    <property type="entry name" value="TETR-FAMILY REGULATORY PROTEIN"/>
    <property type="match status" value="1"/>
</dbReference>
<dbReference type="InterPro" id="IPR050109">
    <property type="entry name" value="HTH-type_TetR-like_transc_reg"/>
</dbReference>
<evidence type="ECO:0000256" key="3">
    <source>
        <dbReference type="ARBA" id="ARBA00023163"/>
    </source>
</evidence>
<accession>A0ABT9HPT0</accession>
<dbReference type="SUPFAM" id="SSF48498">
    <property type="entry name" value="Tetracyclin repressor-like, C-terminal domain"/>
    <property type="match status" value="1"/>
</dbReference>
<dbReference type="RefSeq" id="WP_305932472.1">
    <property type="nucleotide sequence ID" value="NZ_JAVAIM010000001.1"/>
</dbReference>
<keyword evidence="1" id="KW-0805">Transcription regulation</keyword>
<evidence type="ECO:0000256" key="4">
    <source>
        <dbReference type="PROSITE-ProRule" id="PRU00335"/>
    </source>
</evidence>
<name>A0ABT9HPT0_9SPHN</name>
<evidence type="ECO:0000313" key="7">
    <source>
        <dbReference type="Proteomes" id="UP001240639"/>
    </source>
</evidence>
<dbReference type="Gene3D" id="1.10.357.10">
    <property type="entry name" value="Tetracycline Repressor, domain 2"/>
    <property type="match status" value="1"/>
</dbReference>
<dbReference type="InterPro" id="IPR025996">
    <property type="entry name" value="MT1864/Rv1816-like_C"/>
</dbReference>
<dbReference type="PROSITE" id="PS50977">
    <property type="entry name" value="HTH_TETR_2"/>
    <property type="match status" value="1"/>
</dbReference>
<gene>
    <name evidence="6" type="ORF">Q9K02_08310</name>
</gene>
<feature type="DNA-binding region" description="H-T-H motif" evidence="4">
    <location>
        <begin position="52"/>
        <end position="71"/>
    </location>
</feature>
<protein>
    <submittedName>
        <fullName evidence="6">TetR/AcrR family transcriptional regulator</fullName>
    </submittedName>
</protein>
<dbReference type="InterPro" id="IPR009057">
    <property type="entry name" value="Homeodomain-like_sf"/>
</dbReference>
<dbReference type="Proteomes" id="UP001240639">
    <property type="component" value="Unassembled WGS sequence"/>
</dbReference>
<keyword evidence="3" id="KW-0804">Transcription</keyword>
<evidence type="ECO:0000259" key="5">
    <source>
        <dbReference type="PROSITE" id="PS50977"/>
    </source>
</evidence>
<proteinExistence type="predicted"/>
<organism evidence="6 7">
    <name type="scientific">Qipengyuania profundimaris</name>
    <dbReference type="NCBI Taxonomy" id="3067652"/>
    <lineage>
        <taxon>Bacteria</taxon>
        <taxon>Pseudomonadati</taxon>
        <taxon>Pseudomonadota</taxon>
        <taxon>Alphaproteobacteria</taxon>
        <taxon>Sphingomonadales</taxon>
        <taxon>Erythrobacteraceae</taxon>
        <taxon>Qipengyuania</taxon>
    </lineage>
</organism>
<evidence type="ECO:0000256" key="1">
    <source>
        <dbReference type="ARBA" id="ARBA00023015"/>
    </source>
</evidence>
<keyword evidence="7" id="KW-1185">Reference proteome</keyword>
<dbReference type="Pfam" id="PF00440">
    <property type="entry name" value="TetR_N"/>
    <property type="match status" value="1"/>
</dbReference>
<evidence type="ECO:0000313" key="6">
    <source>
        <dbReference type="EMBL" id="MDP4575134.1"/>
    </source>
</evidence>
<evidence type="ECO:0000256" key="2">
    <source>
        <dbReference type="ARBA" id="ARBA00023125"/>
    </source>
</evidence>
<dbReference type="Pfam" id="PF13305">
    <property type="entry name" value="TetR_C_33"/>
    <property type="match status" value="1"/>
</dbReference>
<comment type="caution">
    <text evidence="6">The sequence shown here is derived from an EMBL/GenBank/DDBJ whole genome shotgun (WGS) entry which is preliminary data.</text>
</comment>
<dbReference type="EMBL" id="JAVAIM010000001">
    <property type="protein sequence ID" value="MDP4575134.1"/>
    <property type="molecule type" value="Genomic_DNA"/>
</dbReference>
<feature type="domain" description="HTH tetR-type" evidence="5">
    <location>
        <begin position="29"/>
        <end position="89"/>
    </location>
</feature>
<reference evidence="6 7" key="1">
    <citation type="submission" date="2023-08" db="EMBL/GenBank/DDBJ databases">
        <title>genomic of G39.</title>
        <authorList>
            <person name="Wang Y."/>
        </authorList>
    </citation>
    <scope>NUCLEOTIDE SEQUENCE [LARGE SCALE GENOMIC DNA]</scope>
    <source>
        <strain evidence="6 7">G39</strain>
    </source>
</reference>
<dbReference type="InterPro" id="IPR036271">
    <property type="entry name" value="Tet_transcr_reg_TetR-rel_C_sf"/>
</dbReference>
<dbReference type="PANTHER" id="PTHR30055">
    <property type="entry name" value="HTH-TYPE TRANSCRIPTIONAL REGULATOR RUTR"/>
    <property type="match status" value="1"/>
</dbReference>
<keyword evidence="2 4" id="KW-0238">DNA-binding</keyword>